<sequence>NPCGSVVINSDRTSSPIVKDTDVYINYTPSNVILHNREAITTSWVQDPTGDGRQTKMMENTSSYTILQENDGRTSVMIRGMRSELNGYYGVRCFQVGTQTETFTNTEPVIIPDKPTLGAFCFDGQRNSGFSCEEMFAILNINNTVICNTTAGMHPYQVDVLLDGNGVKTLVSGDLRKVDIRITDGNQPFHEVNCTASYIGYNYSFSIVKKLHVIVPAEKPEMLISEFKDLSINITCSSIGRPTPYLSILIGKEVEQDLIQTNQFNSSRGINKSIIFMKYKPEKWQLNNVTCCSQQMVDIVGYQRNVCSDAREINIEYPPEVTFDFPDALVLNNNETINVMCTVNSNPQSNILWRIDDKVLKECNKTSLCLLSVNESAIKGEEFANKTFRCHAENKLGNSTRDLFVSCVGHSKQESTSDRNENTNSPSLIVWLGGGIGAFVLVTGIIAFALCRRKSSDQKKLLSSQSDEGAIPLNTTSASVPVYAEISKTKKPNAKSSAADRKIPEAPMYSEVSKVKKINTENSAAEVKEDQLVYVELDKAALSQHSTTIKLEIPIELTEYVDINFAKTEELANKAKSQEVLKVDADDKTYMNSGEVK</sequence>
<dbReference type="Gene3D" id="2.60.40.10">
    <property type="entry name" value="Immunoglobulins"/>
    <property type="match status" value="1"/>
</dbReference>
<keyword evidence="6" id="KW-1133">Transmembrane helix</keyword>
<gene>
    <name evidence="8" type="ORF">DPMN_069612</name>
</gene>
<dbReference type="InterPro" id="IPR051275">
    <property type="entry name" value="Cell_adhesion_signaling"/>
</dbReference>
<keyword evidence="2 6" id="KW-0472">Membrane</keyword>
<dbReference type="PANTHER" id="PTHR11640">
    <property type="entry name" value="NEPHRIN"/>
    <property type="match status" value="1"/>
</dbReference>
<dbReference type="EMBL" id="JAIWYP010000014">
    <property type="protein sequence ID" value="KAH3710144.1"/>
    <property type="molecule type" value="Genomic_DNA"/>
</dbReference>
<reference evidence="8" key="2">
    <citation type="submission" date="2020-11" db="EMBL/GenBank/DDBJ databases">
        <authorList>
            <person name="McCartney M.A."/>
            <person name="Auch B."/>
            <person name="Kono T."/>
            <person name="Mallez S."/>
            <person name="Becker A."/>
            <person name="Gohl D.M."/>
            <person name="Silverstein K.A.T."/>
            <person name="Koren S."/>
            <person name="Bechman K.B."/>
            <person name="Herman A."/>
            <person name="Abrahante J.E."/>
            <person name="Garbe J."/>
        </authorList>
    </citation>
    <scope>NUCLEOTIDE SEQUENCE</scope>
    <source>
        <strain evidence="8">Duluth1</strain>
        <tissue evidence="8">Whole animal</tissue>
    </source>
</reference>
<evidence type="ECO:0000256" key="4">
    <source>
        <dbReference type="ARBA" id="ARBA00023180"/>
    </source>
</evidence>
<dbReference type="GO" id="GO:0005911">
    <property type="term" value="C:cell-cell junction"/>
    <property type="evidence" value="ECO:0007669"/>
    <property type="project" value="TreeGrafter"/>
</dbReference>
<evidence type="ECO:0000256" key="1">
    <source>
        <dbReference type="ARBA" id="ARBA00004479"/>
    </source>
</evidence>
<dbReference type="AlphaFoldDB" id="A0A9D3Z4N6"/>
<feature type="domain" description="Ig-like" evidence="7">
    <location>
        <begin position="319"/>
        <end position="406"/>
    </location>
</feature>
<evidence type="ECO:0000256" key="5">
    <source>
        <dbReference type="ARBA" id="ARBA00023319"/>
    </source>
</evidence>
<protein>
    <recommendedName>
        <fullName evidence="7">Ig-like domain-containing protein</fullName>
    </recommendedName>
</protein>
<dbReference type="Proteomes" id="UP000828390">
    <property type="component" value="Unassembled WGS sequence"/>
</dbReference>
<evidence type="ECO:0000259" key="7">
    <source>
        <dbReference type="PROSITE" id="PS50835"/>
    </source>
</evidence>
<evidence type="ECO:0000256" key="3">
    <source>
        <dbReference type="ARBA" id="ARBA00023157"/>
    </source>
</evidence>
<dbReference type="InterPro" id="IPR007110">
    <property type="entry name" value="Ig-like_dom"/>
</dbReference>
<dbReference type="InterPro" id="IPR036179">
    <property type="entry name" value="Ig-like_dom_sf"/>
</dbReference>
<name>A0A9D3Z4N6_DREPO</name>
<dbReference type="PANTHER" id="PTHR11640:SF164">
    <property type="entry name" value="MAM DOMAIN-CONTAINING GLYCOSYLPHOSPHATIDYLINOSITOL ANCHOR PROTEIN 1"/>
    <property type="match status" value="1"/>
</dbReference>
<organism evidence="8 9">
    <name type="scientific">Dreissena polymorpha</name>
    <name type="common">Zebra mussel</name>
    <name type="synonym">Mytilus polymorpha</name>
    <dbReference type="NCBI Taxonomy" id="45954"/>
    <lineage>
        <taxon>Eukaryota</taxon>
        <taxon>Metazoa</taxon>
        <taxon>Spiralia</taxon>
        <taxon>Lophotrochozoa</taxon>
        <taxon>Mollusca</taxon>
        <taxon>Bivalvia</taxon>
        <taxon>Autobranchia</taxon>
        <taxon>Heteroconchia</taxon>
        <taxon>Euheterodonta</taxon>
        <taxon>Imparidentia</taxon>
        <taxon>Neoheterodontei</taxon>
        <taxon>Myida</taxon>
        <taxon>Dreissenoidea</taxon>
        <taxon>Dreissenidae</taxon>
        <taxon>Dreissena</taxon>
    </lineage>
</organism>
<reference evidence="8" key="1">
    <citation type="journal article" date="2019" name="bioRxiv">
        <title>The Genome of the Zebra Mussel, Dreissena polymorpha: A Resource for Invasive Species Research.</title>
        <authorList>
            <person name="McCartney M.A."/>
            <person name="Auch B."/>
            <person name="Kono T."/>
            <person name="Mallez S."/>
            <person name="Zhang Y."/>
            <person name="Obille A."/>
            <person name="Becker A."/>
            <person name="Abrahante J.E."/>
            <person name="Garbe J."/>
            <person name="Badalamenti J.P."/>
            <person name="Herman A."/>
            <person name="Mangelson H."/>
            <person name="Liachko I."/>
            <person name="Sullivan S."/>
            <person name="Sone E.D."/>
            <person name="Koren S."/>
            <person name="Silverstein K.A.T."/>
            <person name="Beckman K.B."/>
            <person name="Gohl D.M."/>
        </authorList>
    </citation>
    <scope>NUCLEOTIDE SEQUENCE</scope>
    <source>
        <strain evidence="8">Duluth1</strain>
        <tissue evidence="8">Whole animal</tissue>
    </source>
</reference>
<feature type="transmembrane region" description="Helical" evidence="6">
    <location>
        <begin position="428"/>
        <end position="451"/>
    </location>
</feature>
<evidence type="ECO:0000313" key="9">
    <source>
        <dbReference type="Proteomes" id="UP000828390"/>
    </source>
</evidence>
<dbReference type="GO" id="GO:0098609">
    <property type="term" value="P:cell-cell adhesion"/>
    <property type="evidence" value="ECO:0007669"/>
    <property type="project" value="TreeGrafter"/>
</dbReference>
<dbReference type="GO" id="GO:0005886">
    <property type="term" value="C:plasma membrane"/>
    <property type="evidence" value="ECO:0007669"/>
    <property type="project" value="TreeGrafter"/>
</dbReference>
<comment type="subcellular location">
    <subcellularLocation>
        <location evidence="1">Membrane</location>
        <topology evidence="1">Single-pass type I membrane protein</topology>
    </subcellularLocation>
</comment>
<keyword evidence="3" id="KW-1015">Disulfide bond</keyword>
<dbReference type="PROSITE" id="PS50835">
    <property type="entry name" value="IG_LIKE"/>
    <property type="match status" value="1"/>
</dbReference>
<dbReference type="InterPro" id="IPR013783">
    <property type="entry name" value="Ig-like_fold"/>
</dbReference>
<evidence type="ECO:0000256" key="6">
    <source>
        <dbReference type="SAM" id="Phobius"/>
    </source>
</evidence>
<accession>A0A9D3Z4N6</accession>
<keyword evidence="5" id="KW-0393">Immunoglobulin domain</keyword>
<comment type="caution">
    <text evidence="8">The sequence shown here is derived from an EMBL/GenBank/DDBJ whole genome shotgun (WGS) entry which is preliminary data.</text>
</comment>
<keyword evidence="4" id="KW-0325">Glycoprotein</keyword>
<dbReference type="GO" id="GO:0050839">
    <property type="term" value="F:cell adhesion molecule binding"/>
    <property type="evidence" value="ECO:0007669"/>
    <property type="project" value="TreeGrafter"/>
</dbReference>
<keyword evidence="9" id="KW-1185">Reference proteome</keyword>
<feature type="non-terminal residue" evidence="8">
    <location>
        <position position="597"/>
    </location>
</feature>
<evidence type="ECO:0000313" key="8">
    <source>
        <dbReference type="EMBL" id="KAH3710144.1"/>
    </source>
</evidence>
<keyword evidence="6" id="KW-0812">Transmembrane</keyword>
<evidence type="ECO:0000256" key="2">
    <source>
        <dbReference type="ARBA" id="ARBA00023136"/>
    </source>
</evidence>
<dbReference type="SUPFAM" id="SSF48726">
    <property type="entry name" value="Immunoglobulin"/>
    <property type="match status" value="1"/>
</dbReference>
<proteinExistence type="predicted"/>